<proteinExistence type="predicted"/>
<organism evidence="1 2">
    <name type="scientific">Reticulomyxa filosa</name>
    <dbReference type="NCBI Taxonomy" id="46433"/>
    <lineage>
        <taxon>Eukaryota</taxon>
        <taxon>Sar</taxon>
        <taxon>Rhizaria</taxon>
        <taxon>Retaria</taxon>
        <taxon>Foraminifera</taxon>
        <taxon>Monothalamids</taxon>
        <taxon>Reticulomyxidae</taxon>
        <taxon>Reticulomyxa</taxon>
    </lineage>
</organism>
<accession>X6LAW2</accession>
<gene>
    <name evidence="1" type="ORF">RFI_39237</name>
</gene>
<dbReference type="EMBL" id="ASPP01047177">
    <property type="protein sequence ID" value="ETN98271.1"/>
    <property type="molecule type" value="Genomic_DNA"/>
</dbReference>
<dbReference type="Proteomes" id="UP000023152">
    <property type="component" value="Unassembled WGS sequence"/>
</dbReference>
<name>X6LAW2_RETFI</name>
<dbReference type="AlphaFoldDB" id="X6LAW2"/>
<reference evidence="1 2" key="1">
    <citation type="journal article" date="2013" name="Curr. Biol.">
        <title>The Genome of the Foraminiferan Reticulomyxa filosa.</title>
        <authorList>
            <person name="Glockner G."/>
            <person name="Hulsmann N."/>
            <person name="Schleicher M."/>
            <person name="Noegel A.A."/>
            <person name="Eichinger L."/>
            <person name="Gallinger C."/>
            <person name="Pawlowski J."/>
            <person name="Sierra R."/>
            <person name="Euteneuer U."/>
            <person name="Pillet L."/>
            <person name="Moustafa A."/>
            <person name="Platzer M."/>
            <person name="Groth M."/>
            <person name="Szafranski K."/>
            <person name="Schliwa M."/>
        </authorList>
    </citation>
    <scope>NUCLEOTIDE SEQUENCE [LARGE SCALE GENOMIC DNA]</scope>
</reference>
<comment type="caution">
    <text evidence="1">The sequence shown here is derived from an EMBL/GenBank/DDBJ whole genome shotgun (WGS) entry which is preliminary data.</text>
</comment>
<evidence type="ECO:0000313" key="2">
    <source>
        <dbReference type="Proteomes" id="UP000023152"/>
    </source>
</evidence>
<protein>
    <submittedName>
        <fullName evidence="1">Uncharacterized protein</fullName>
    </submittedName>
</protein>
<evidence type="ECO:0000313" key="1">
    <source>
        <dbReference type="EMBL" id="ETN98271.1"/>
    </source>
</evidence>
<sequence>MIINCWLQLRIIIHNFKATKKHTKKKSEFEDDEVNKIIKNLLARGTATLQNLEAWIKLFNYSIEKNEDRWINLLTNSLKEWWNSDNFGEKFTEKCYHRKVMWFLHPSRYNKIEKDFRKVFKELVELKADYFYFDDKCWDDDDSLLMNGNGCCH</sequence>
<keyword evidence="2" id="KW-1185">Reference proteome</keyword>